<dbReference type="SUPFAM" id="SSF82927">
    <property type="entry name" value="Cysteine-rich DNA binding domain, (DM domain)"/>
    <property type="match status" value="2"/>
</dbReference>
<keyword evidence="4 6" id="KW-0539">Nucleus</keyword>
<evidence type="ECO:0000256" key="1">
    <source>
        <dbReference type="ARBA" id="ARBA00022723"/>
    </source>
</evidence>
<feature type="region of interest" description="Disordered" evidence="7">
    <location>
        <begin position="190"/>
        <end position="244"/>
    </location>
</feature>
<feature type="domain" description="DM" evidence="9">
    <location>
        <begin position="151"/>
        <end position="196"/>
    </location>
</feature>
<organism evidence="10 11">
    <name type="scientific">Megalurothrips usitatus</name>
    <name type="common">bean blossom thrips</name>
    <dbReference type="NCBI Taxonomy" id="439358"/>
    <lineage>
        <taxon>Eukaryota</taxon>
        <taxon>Metazoa</taxon>
        <taxon>Ecdysozoa</taxon>
        <taxon>Arthropoda</taxon>
        <taxon>Hexapoda</taxon>
        <taxon>Insecta</taxon>
        <taxon>Pterygota</taxon>
        <taxon>Neoptera</taxon>
        <taxon>Paraneoptera</taxon>
        <taxon>Thysanoptera</taxon>
        <taxon>Terebrantia</taxon>
        <taxon>Thripoidea</taxon>
        <taxon>Thripidae</taxon>
        <taxon>Megalurothrips</taxon>
    </lineage>
</organism>
<dbReference type="InterPro" id="IPR001275">
    <property type="entry name" value="DM_DNA-bd"/>
</dbReference>
<evidence type="ECO:0000256" key="6">
    <source>
        <dbReference type="PROSITE-ProRule" id="PRU00070"/>
    </source>
</evidence>
<feature type="compositionally biased region" description="Low complexity" evidence="7">
    <location>
        <begin position="205"/>
        <end position="214"/>
    </location>
</feature>
<evidence type="ECO:0000256" key="4">
    <source>
        <dbReference type="ARBA" id="ARBA00023242"/>
    </source>
</evidence>
<protein>
    <recommendedName>
        <fullName evidence="12">C2H2-type domain-containing protein</fullName>
    </recommendedName>
</protein>
<feature type="DNA-binding region" description="DM" evidence="6">
    <location>
        <begin position="151"/>
        <end position="196"/>
    </location>
</feature>
<keyword evidence="2 6" id="KW-0862">Zinc</keyword>
<feature type="compositionally biased region" description="Low complexity" evidence="7">
    <location>
        <begin position="75"/>
        <end position="85"/>
    </location>
</feature>
<dbReference type="InterPro" id="IPR036407">
    <property type="entry name" value="DM_DNA-bd_sf"/>
</dbReference>
<feature type="region of interest" description="Disordered" evidence="7">
    <location>
        <begin position="364"/>
        <end position="403"/>
    </location>
</feature>
<dbReference type="AlphaFoldDB" id="A0AAV7Y1H9"/>
<evidence type="ECO:0000256" key="7">
    <source>
        <dbReference type="SAM" id="MobiDB-lite"/>
    </source>
</evidence>
<evidence type="ECO:0000259" key="9">
    <source>
        <dbReference type="PROSITE" id="PS50809"/>
    </source>
</evidence>
<accession>A0AAV7Y1H9</accession>
<gene>
    <name evidence="10" type="ORF">ONE63_000439</name>
</gene>
<evidence type="ECO:0000256" key="5">
    <source>
        <dbReference type="PROSITE-ProRule" id="PRU00042"/>
    </source>
</evidence>
<feature type="compositionally biased region" description="Pro residues" evidence="7">
    <location>
        <begin position="280"/>
        <end position="293"/>
    </location>
</feature>
<proteinExistence type="predicted"/>
<sequence>MAASPAAAPAAPRLPRTCRKCRVHEVRALVSGHVCKFERCVCEGCARVEETRRKMRKSAARPEPQHPRGGGDGARGPAQAQAQGPGDDLVLVPVVTLNDGEQQQQQPAAAAEYVLTRRARPAGIGRARPAFPPLPPGTPGQRERERELGACRTCHRHGASVPMSGHHRFNCPYRRCSCSTWCVVRRRKRLEVKRRRRSQARAEARAPAPGQTGPQQPPAPAPTAGPAGATELLYNPGHSSWGDEVDREVAPADSTLCDAGGQVAEVASPWSPDPAGAGPAGPPPPPPLPPPPAADGRLAAERWWLEGRNAPQPSDHCDEPVNGEAPQEWGSVVDMKPADVESIVVAVDPVDIKVEVTASICADDPCRTEAETPSADAAVASGGDQPGPPSRLGCPSCGADFQADDDLQDHVDEVHMGLVPLRRLRELAIAMEDACAPPSAARGAPKGAAVGRAQ</sequence>
<dbReference type="Pfam" id="PF00751">
    <property type="entry name" value="DM"/>
    <property type="match status" value="1"/>
</dbReference>
<evidence type="ECO:0000313" key="10">
    <source>
        <dbReference type="EMBL" id="KAJ1531783.1"/>
    </source>
</evidence>
<dbReference type="GO" id="GO:0043565">
    <property type="term" value="F:sequence-specific DNA binding"/>
    <property type="evidence" value="ECO:0007669"/>
    <property type="project" value="InterPro"/>
</dbReference>
<keyword evidence="1 6" id="KW-0479">Metal-binding</keyword>
<feature type="region of interest" description="Disordered" evidence="7">
    <location>
        <begin position="265"/>
        <end position="327"/>
    </location>
</feature>
<evidence type="ECO:0000256" key="3">
    <source>
        <dbReference type="ARBA" id="ARBA00023125"/>
    </source>
</evidence>
<dbReference type="GO" id="GO:0006355">
    <property type="term" value="P:regulation of DNA-templated transcription"/>
    <property type="evidence" value="ECO:0007669"/>
    <property type="project" value="InterPro"/>
</dbReference>
<keyword evidence="5" id="KW-0863">Zinc-finger</keyword>
<dbReference type="GO" id="GO:0008270">
    <property type="term" value="F:zinc ion binding"/>
    <property type="evidence" value="ECO:0007669"/>
    <property type="project" value="UniProtKB-KW"/>
</dbReference>
<keyword evidence="3 6" id="KW-0238">DNA-binding</keyword>
<comment type="caution">
    <text evidence="10">The sequence shown here is derived from an EMBL/GenBank/DDBJ whole genome shotgun (WGS) entry which is preliminary data.</text>
</comment>
<reference evidence="10" key="1">
    <citation type="submission" date="2022-12" db="EMBL/GenBank/DDBJ databases">
        <title>Chromosome-level genome assembly of the bean flower thrips Megalurothrips usitatus.</title>
        <authorList>
            <person name="Ma L."/>
            <person name="Liu Q."/>
            <person name="Li H."/>
            <person name="Cai W."/>
        </authorList>
    </citation>
    <scope>NUCLEOTIDE SEQUENCE</scope>
    <source>
        <strain evidence="10">Cailab_2022a</strain>
    </source>
</reference>
<evidence type="ECO:0000256" key="2">
    <source>
        <dbReference type="ARBA" id="ARBA00022833"/>
    </source>
</evidence>
<evidence type="ECO:0008006" key="12">
    <source>
        <dbReference type="Google" id="ProtNLM"/>
    </source>
</evidence>
<feature type="compositionally biased region" description="Basic residues" evidence="7">
    <location>
        <begin position="190"/>
        <end position="199"/>
    </location>
</feature>
<dbReference type="GO" id="GO:0005634">
    <property type="term" value="C:nucleus"/>
    <property type="evidence" value="ECO:0007669"/>
    <property type="project" value="UniProtKB-SubCell"/>
</dbReference>
<keyword evidence="11" id="KW-1185">Reference proteome</keyword>
<feature type="domain" description="C2H2-type" evidence="8">
    <location>
        <begin position="392"/>
        <end position="420"/>
    </location>
</feature>
<dbReference type="InterPro" id="IPR013087">
    <property type="entry name" value="Znf_C2H2_type"/>
</dbReference>
<dbReference type="Gene3D" id="4.10.1040.10">
    <property type="entry name" value="DM DNA-binding domain"/>
    <property type="match status" value="2"/>
</dbReference>
<dbReference type="Proteomes" id="UP001075354">
    <property type="component" value="Chromosome 1"/>
</dbReference>
<name>A0AAV7Y1H9_9NEOP</name>
<evidence type="ECO:0000259" key="8">
    <source>
        <dbReference type="PROSITE" id="PS50157"/>
    </source>
</evidence>
<feature type="region of interest" description="Disordered" evidence="7">
    <location>
        <begin position="124"/>
        <end position="143"/>
    </location>
</feature>
<evidence type="ECO:0000313" key="11">
    <source>
        <dbReference type="Proteomes" id="UP001075354"/>
    </source>
</evidence>
<dbReference type="PROSITE" id="PS50157">
    <property type="entry name" value="ZINC_FINGER_C2H2_2"/>
    <property type="match status" value="1"/>
</dbReference>
<feature type="region of interest" description="Disordered" evidence="7">
    <location>
        <begin position="53"/>
        <end position="85"/>
    </location>
</feature>
<dbReference type="PROSITE" id="PS40000">
    <property type="entry name" value="DM_1"/>
    <property type="match status" value="1"/>
</dbReference>
<dbReference type="EMBL" id="JAPTSV010000001">
    <property type="protein sequence ID" value="KAJ1531783.1"/>
    <property type="molecule type" value="Genomic_DNA"/>
</dbReference>
<dbReference type="PROSITE" id="PS50809">
    <property type="entry name" value="DM_2"/>
    <property type="match status" value="1"/>
</dbReference>
<dbReference type="PROSITE" id="PS00028">
    <property type="entry name" value="ZINC_FINGER_C2H2_1"/>
    <property type="match status" value="1"/>
</dbReference>
<comment type="subcellular location">
    <subcellularLocation>
        <location evidence="6">Nucleus</location>
    </subcellularLocation>
</comment>